<evidence type="ECO:0000313" key="3">
    <source>
        <dbReference type="Proteomes" id="UP001446871"/>
    </source>
</evidence>
<feature type="chain" id="PRO_5045438098" evidence="1">
    <location>
        <begin position="20"/>
        <end position="116"/>
    </location>
</feature>
<accession>A0ABR1VNJ6</accession>
<name>A0ABR1VNJ6_9PEZI</name>
<protein>
    <submittedName>
        <fullName evidence="2">Uncharacterized protein</fullName>
    </submittedName>
</protein>
<organism evidence="2 3">
    <name type="scientific">Apiospora saccharicola</name>
    <dbReference type="NCBI Taxonomy" id="335842"/>
    <lineage>
        <taxon>Eukaryota</taxon>
        <taxon>Fungi</taxon>
        <taxon>Dikarya</taxon>
        <taxon>Ascomycota</taxon>
        <taxon>Pezizomycotina</taxon>
        <taxon>Sordariomycetes</taxon>
        <taxon>Xylariomycetidae</taxon>
        <taxon>Amphisphaeriales</taxon>
        <taxon>Apiosporaceae</taxon>
        <taxon>Apiospora</taxon>
    </lineage>
</organism>
<reference evidence="2 3" key="1">
    <citation type="submission" date="2023-01" db="EMBL/GenBank/DDBJ databases">
        <title>Analysis of 21 Apiospora genomes using comparative genomics revels a genus with tremendous synthesis potential of carbohydrate active enzymes and secondary metabolites.</title>
        <authorList>
            <person name="Sorensen T."/>
        </authorList>
    </citation>
    <scope>NUCLEOTIDE SEQUENCE [LARGE SCALE GENOMIC DNA]</scope>
    <source>
        <strain evidence="2 3">CBS 83171</strain>
    </source>
</reference>
<keyword evidence="1" id="KW-0732">Signal</keyword>
<evidence type="ECO:0000256" key="1">
    <source>
        <dbReference type="SAM" id="SignalP"/>
    </source>
</evidence>
<keyword evidence="3" id="KW-1185">Reference proteome</keyword>
<comment type="caution">
    <text evidence="2">The sequence shown here is derived from an EMBL/GenBank/DDBJ whole genome shotgun (WGS) entry which is preliminary data.</text>
</comment>
<sequence length="116" mass="12630">MRFFALVPFISTLAGLALASPVPDDVSGLKAKSDIFKYCTGASFSGNCNRDDESSLNHCETVSFKTIMSLKVYNGYKCTIYMASGCTGDDRSYTAGEVPTIPTPYQDFKSYMCVKA</sequence>
<gene>
    <name evidence="2" type="ORF">PG996_006167</name>
</gene>
<dbReference type="Proteomes" id="UP001446871">
    <property type="component" value="Unassembled WGS sequence"/>
</dbReference>
<proteinExistence type="predicted"/>
<dbReference type="EMBL" id="JAQQWM010000003">
    <property type="protein sequence ID" value="KAK8072819.1"/>
    <property type="molecule type" value="Genomic_DNA"/>
</dbReference>
<feature type="signal peptide" evidence="1">
    <location>
        <begin position="1"/>
        <end position="19"/>
    </location>
</feature>
<evidence type="ECO:0000313" key="2">
    <source>
        <dbReference type="EMBL" id="KAK8072819.1"/>
    </source>
</evidence>